<dbReference type="Proteomes" id="UP001412067">
    <property type="component" value="Unassembled WGS sequence"/>
</dbReference>
<keyword evidence="3" id="KW-1185">Reference proteome</keyword>
<sequence>MSRLCFKRRYRAAAQAPQPLPLHRQVVGGHILPLMSETRHRDHSPVSIFHDPVSYRSTSNSAPAIRIHFGDWKHVKDRNFSEFVRKALDSCLDYDSLSFPMPGSTIEEKELTFCLEETLVGIFPRSCESSVLRLLAGAQSRHAIFHENIVVTAFYEAEKAHGSQIGANSLVVAASMLHDSIDDSFMSYNCKLRTFGAEVSKLSQLSKLARDNNTASKTIEADRLHTMFLAMTDARIVLMKLADRLHNMMTIGQTIEICQRNTQIFCSPSKQIMDIQLEGAARESLLQTSPSREEASGAHPKDVSSDEMSNEKYGSSDEAAIRKADP</sequence>
<dbReference type="Pfam" id="PF13328">
    <property type="entry name" value="HD_4"/>
    <property type="match status" value="1"/>
</dbReference>
<comment type="caution">
    <text evidence="2">The sequence shown here is derived from an EMBL/GenBank/DDBJ whole genome shotgun (WGS) entry which is preliminary data.</text>
</comment>
<organism evidence="2 3">
    <name type="scientific">Platanthera guangdongensis</name>
    <dbReference type="NCBI Taxonomy" id="2320717"/>
    <lineage>
        <taxon>Eukaryota</taxon>
        <taxon>Viridiplantae</taxon>
        <taxon>Streptophyta</taxon>
        <taxon>Embryophyta</taxon>
        <taxon>Tracheophyta</taxon>
        <taxon>Spermatophyta</taxon>
        <taxon>Magnoliopsida</taxon>
        <taxon>Liliopsida</taxon>
        <taxon>Asparagales</taxon>
        <taxon>Orchidaceae</taxon>
        <taxon>Orchidoideae</taxon>
        <taxon>Orchideae</taxon>
        <taxon>Orchidinae</taxon>
        <taxon>Platanthera</taxon>
    </lineage>
</organism>
<feature type="compositionally biased region" description="Basic and acidic residues" evidence="1">
    <location>
        <begin position="291"/>
        <end position="304"/>
    </location>
</feature>
<evidence type="ECO:0000256" key="1">
    <source>
        <dbReference type="SAM" id="MobiDB-lite"/>
    </source>
</evidence>
<protein>
    <submittedName>
        <fullName evidence="2">Uncharacterized protein</fullName>
    </submittedName>
</protein>
<dbReference type="EMBL" id="JBBWWR010000005">
    <property type="protein sequence ID" value="KAK8966223.1"/>
    <property type="molecule type" value="Genomic_DNA"/>
</dbReference>
<feature type="region of interest" description="Disordered" evidence="1">
    <location>
        <begin position="283"/>
        <end position="326"/>
    </location>
</feature>
<dbReference type="SUPFAM" id="SSF109604">
    <property type="entry name" value="HD-domain/PDEase-like"/>
    <property type="match status" value="1"/>
</dbReference>
<proteinExistence type="predicted"/>
<evidence type="ECO:0000313" key="3">
    <source>
        <dbReference type="Proteomes" id="UP001412067"/>
    </source>
</evidence>
<name>A0ABR2MPX4_9ASPA</name>
<reference evidence="2 3" key="1">
    <citation type="journal article" date="2022" name="Nat. Plants">
        <title>Genomes of leafy and leafless Platanthera orchids illuminate the evolution of mycoheterotrophy.</title>
        <authorList>
            <person name="Li M.H."/>
            <person name="Liu K.W."/>
            <person name="Li Z."/>
            <person name="Lu H.C."/>
            <person name="Ye Q.L."/>
            <person name="Zhang D."/>
            <person name="Wang J.Y."/>
            <person name="Li Y.F."/>
            <person name="Zhong Z.M."/>
            <person name="Liu X."/>
            <person name="Yu X."/>
            <person name="Liu D.K."/>
            <person name="Tu X.D."/>
            <person name="Liu B."/>
            <person name="Hao Y."/>
            <person name="Liao X.Y."/>
            <person name="Jiang Y.T."/>
            <person name="Sun W.H."/>
            <person name="Chen J."/>
            <person name="Chen Y.Q."/>
            <person name="Ai Y."/>
            <person name="Zhai J.W."/>
            <person name="Wu S.S."/>
            <person name="Zhou Z."/>
            <person name="Hsiao Y.Y."/>
            <person name="Wu W.L."/>
            <person name="Chen Y.Y."/>
            <person name="Lin Y.F."/>
            <person name="Hsu J.L."/>
            <person name="Li C.Y."/>
            <person name="Wang Z.W."/>
            <person name="Zhao X."/>
            <person name="Zhong W.Y."/>
            <person name="Ma X.K."/>
            <person name="Ma L."/>
            <person name="Huang J."/>
            <person name="Chen G.Z."/>
            <person name="Huang M.Z."/>
            <person name="Huang L."/>
            <person name="Peng D.H."/>
            <person name="Luo Y.B."/>
            <person name="Zou S.Q."/>
            <person name="Chen S.P."/>
            <person name="Lan S."/>
            <person name="Tsai W.C."/>
            <person name="Van de Peer Y."/>
            <person name="Liu Z.J."/>
        </authorList>
    </citation>
    <scope>NUCLEOTIDE SEQUENCE [LARGE SCALE GENOMIC DNA]</scope>
    <source>
        <strain evidence="2">Lor288</strain>
    </source>
</reference>
<dbReference type="PANTHER" id="PTHR21262:SF0">
    <property type="entry name" value="GTP DIPHOSPHOKINASE RSH3, CHLOROPLASTIC-RELATED"/>
    <property type="match status" value="1"/>
</dbReference>
<dbReference type="Gene3D" id="1.10.3210.10">
    <property type="entry name" value="Hypothetical protein af1432"/>
    <property type="match status" value="1"/>
</dbReference>
<dbReference type="PANTHER" id="PTHR21262">
    <property type="entry name" value="GUANOSINE-3',5'-BIS DIPHOSPHATE 3'-PYROPHOSPHOHYDROLASE"/>
    <property type="match status" value="1"/>
</dbReference>
<evidence type="ECO:0000313" key="2">
    <source>
        <dbReference type="EMBL" id="KAK8966223.1"/>
    </source>
</evidence>
<gene>
    <name evidence="2" type="ORF">KSP40_PGU001773</name>
</gene>
<accession>A0ABR2MPX4</accession>